<dbReference type="Proteomes" id="UP000224567">
    <property type="component" value="Unassembled WGS sequence"/>
</dbReference>
<dbReference type="AlphaFoldDB" id="A0A2G2WRK0"/>
<reference evidence="3" key="2">
    <citation type="journal article" date="2017" name="J. Anim. Genet.">
        <title>Multiple reference genome sequences of hot pepper reveal the massive evolution of plant disease resistance genes by retroduplication.</title>
        <authorList>
            <person name="Kim S."/>
            <person name="Park J."/>
            <person name="Yeom S.-I."/>
            <person name="Kim Y.-M."/>
            <person name="Seo E."/>
            <person name="Kim K.-T."/>
            <person name="Kim M.-S."/>
            <person name="Lee J.M."/>
            <person name="Cheong K."/>
            <person name="Shin H.-S."/>
            <person name="Kim S.-B."/>
            <person name="Han K."/>
            <person name="Lee J."/>
            <person name="Park M."/>
            <person name="Lee H.-A."/>
            <person name="Lee H.-Y."/>
            <person name="Lee Y."/>
            <person name="Oh S."/>
            <person name="Lee J.H."/>
            <person name="Choi E."/>
            <person name="Choi E."/>
            <person name="Lee S.E."/>
            <person name="Jeon J."/>
            <person name="Kim H."/>
            <person name="Choi G."/>
            <person name="Song H."/>
            <person name="Lee J."/>
            <person name="Lee S.-C."/>
            <person name="Kwon J.-K."/>
            <person name="Lee H.-Y."/>
            <person name="Koo N."/>
            <person name="Hong Y."/>
            <person name="Kim R.W."/>
            <person name="Kang W.-H."/>
            <person name="Huh J.H."/>
            <person name="Kang B.-C."/>
            <person name="Yang T.-J."/>
            <person name="Lee Y.-H."/>
            <person name="Bennetzen J.L."/>
            <person name="Choi D."/>
        </authorList>
    </citation>
    <scope>NUCLEOTIDE SEQUENCE [LARGE SCALE GENOMIC DNA]</scope>
    <source>
        <strain evidence="3">cv. PBC81</strain>
    </source>
</reference>
<evidence type="ECO:0000313" key="3">
    <source>
        <dbReference type="Proteomes" id="UP000224567"/>
    </source>
</evidence>
<dbReference type="InterPro" id="IPR044730">
    <property type="entry name" value="RNase_H-like_dom_plant"/>
</dbReference>
<dbReference type="GO" id="GO:0004523">
    <property type="term" value="F:RNA-DNA hybrid ribonuclease activity"/>
    <property type="evidence" value="ECO:0007669"/>
    <property type="project" value="InterPro"/>
</dbReference>
<reference evidence="2 3" key="1">
    <citation type="journal article" date="2017" name="Genome Biol.">
        <title>New reference genome sequences of hot pepper reveal the massive evolution of plant disease-resistance genes by retroduplication.</title>
        <authorList>
            <person name="Kim S."/>
            <person name="Park J."/>
            <person name="Yeom S.I."/>
            <person name="Kim Y.M."/>
            <person name="Seo E."/>
            <person name="Kim K.T."/>
            <person name="Kim M.S."/>
            <person name="Lee J.M."/>
            <person name="Cheong K."/>
            <person name="Shin H.S."/>
            <person name="Kim S.B."/>
            <person name="Han K."/>
            <person name="Lee J."/>
            <person name="Park M."/>
            <person name="Lee H.A."/>
            <person name="Lee H.Y."/>
            <person name="Lee Y."/>
            <person name="Oh S."/>
            <person name="Lee J.H."/>
            <person name="Choi E."/>
            <person name="Choi E."/>
            <person name="Lee S.E."/>
            <person name="Jeon J."/>
            <person name="Kim H."/>
            <person name="Choi G."/>
            <person name="Song H."/>
            <person name="Lee J."/>
            <person name="Lee S.C."/>
            <person name="Kwon J.K."/>
            <person name="Lee H.Y."/>
            <person name="Koo N."/>
            <person name="Hong Y."/>
            <person name="Kim R.W."/>
            <person name="Kang W.H."/>
            <person name="Huh J.H."/>
            <person name="Kang B.C."/>
            <person name="Yang T.J."/>
            <person name="Lee Y.H."/>
            <person name="Bennetzen J.L."/>
            <person name="Choi D."/>
        </authorList>
    </citation>
    <scope>NUCLEOTIDE SEQUENCE [LARGE SCALE GENOMIC DNA]</scope>
    <source>
        <strain evidence="3">cv. PBC81</strain>
    </source>
</reference>
<dbReference type="InterPro" id="IPR036397">
    <property type="entry name" value="RNaseH_sf"/>
</dbReference>
<dbReference type="PROSITE" id="PS50879">
    <property type="entry name" value="RNASE_H_1"/>
    <property type="match status" value="1"/>
</dbReference>
<dbReference type="OrthoDB" id="1226698at2759"/>
<evidence type="ECO:0000313" key="2">
    <source>
        <dbReference type="EMBL" id="PHT47875.1"/>
    </source>
</evidence>
<sequence length="93" mass="9765">MEETPTSYNGATCSDIYTSNAENVVSMAKGGMKCNTDGASKGNPGPSLYGFCLRDHRADIICAHAGALGHDTNIEAEAKAILEALKSWSNIEA</sequence>
<dbReference type="Gene3D" id="3.30.420.10">
    <property type="entry name" value="Ribonuclease H-like superfamily/Ribonuclease H"/>
    <property type="match status" value="1"/>
</dbReference>
<gene>
    <name evidence="2" type="ORF">CQW23_12083</name>
</gene>
<dbReference type="PANTHER" id="PTHR47723:SF24">
    <property type="entry name" value="RNASE H TYPE-1 DOMAIN-CONTAINING PROTEIN"/>
    <property type="match status" value="1"/>
</dbReference>
<dbReference type="InterPro" id="IPR012337">
    <property type="entry name" value="RNaseH-like_sf"/>
</dbReference>
<feature type="domain" description="RNase H type-1" evidence="1">
    <location>
        <begin position="28"/>
        <end position="93"/>
    </location>
</feature>
<dbReference type="InterPro" id="IPR053151">
    <property type="entry name" value="RNase_H-like"/>
</dbReference>
<evidence type="ECO:0000259" key="1">
    <source>
        <dbReference type="PROSITE" id="PS50879"/>
    </source>
</evidence>
<dbReference type="CDD" id="cd06222">
    <property type="entry name" value="RNase_H_like"/>
    <property type="match status" value="1"/>
</dbReference>
<dbReference type="GO" id="GO:0003676">
    <property type="term" value="F:nucleic acid binding"/>
    <property type="evidence" value="ECO:0007669"/>
    <property type="project" value="InterPro"/>
</dbReference>
<accession>A0A2G2WRK0</accession>
<dbReference type="EMBL" id="MLFT02000005">
    <property type="protein sequence ID" value="PHT47875.1"/>
    <property type="molecule type" value="Genomic_DNA"/>
</dbReference>
<comment type="caution">
    <text evidence="2">The sequence shown here is derived from an EMBL/GenBank/DDBJ whole genome shotgun (WGS) entry which is preliminary data.</text>
</comment>
<name>A0A2G2WRK0_CAPBA</name>
<protein>
    <recommendedName>
        <fullName evidence="1">RNase H type-1 domain-containing protein</fullName>
    </recommendedName>
</protein>
<dbReference type="PANTHER" id="PTHR47723">
    <property type="entry name" value="OS05G0353850 PROTEIN"/>
    <property type="match status" value="1"/>
</dbReference>
<proteinExistence type="predicted"/>
<dbReference type="InterPro" id="IPR002156">
    <property type="entry name" value="RNaseH_domain"/>
</dbReference>
<dbReference type="Pfam" id="PF13456">
    <property type="entry name" value="RVT_3"/>
    <property type="match status" value="1"/>
</dbReference>
<organism evidence="2 3">
    <name type="scientific">Capsicum baccatum</name>
    <name type="common">Peruvian pepper</name>
    <dbReference type="NCBI Taxonomy" id="33114"/>
    <lineage>
        <taxon>Eukaryota</taxon>
        <taxon>Viridiplantae</taxon>
        <taxon>Streptophyta</taxon>
        <taxon>Embryophyta</taxon>
        <taxon>Tracheophyta</taxon>
        <taxon>Spermatophyta</taxon>
        <taxon>Magnoliopsida</taxon>
        <taxon>eudicotyledons</taxon>
        <taxon>Gunneridae</taxon>
        <taxon>Pentapetalae</taxon>
        <taxon>asterids</taxon>
        <taxon>lamiids</taxon>
        <taxon>Solanales</taxon>
        <taxon>Solanaceae</taxon>
        <taxon>Solanoideae</taxon>
        <taxon>Capsiceae</taxon>
        <taxon>Capsicum</taxon>
    </lineage>
</organism>
<keyword evidence="3" id="KW-1185">Reference proteome</keyword>
<dbReference type="SUPFAM" id="SSF53098">
    <property type="entry name" value="Ribonuclease H-like"/>
    <property type="match status" value="1"/>
</dbReference>